<dbReference type="PANTHER" id="PTHR18964:SF149">
    <property type="entry name" value="BIFUNCTIONAL UDP-N-ACETYLGLUCOSAMINE 2-EPIMERASE_N-ACETYLMANNOSAMINE KINASE"/>
    <property type="match status" value="1"/>
</dbReference>
<dbReference type="SUPFAM" id="SSF46785">
    <property type="entry name" value="Winged helix' DNA-binding domain"/>
    <property type="match status" value="1"/>
</dbReference>
<accession>A0A246RHT0</accession>
<evidence type="ECO:0000313" key="3">
    <source>
        <dbReference type="Proteomes" id="UP000197174"/>
    </source>
</evidence>
<keyword evidence="3" id="KW-1185">Reference proteome</keyword>
<protein>
    <submittedName>
        <fullName evidence="2">Transcriptional regulator</fullName>
    </submittedName>
</protein>
<dbReference type="RefSeq" id="WP_088646196.1">
    <property type="nucleotide sequence ID" value="NZ_MZMV01000048.1"/>
</dbReference>
<proteinExistence type="inferred from homology"/>
<dbReference type="InterPro" id="IPR043129">
    <property type="entry name" value="ATPase_NBD"/>
</dbReference>
<dbReference type="SUPFAM" id="SSF53067">
    <property type="entry name" value="Actin-like ATPase domain"/>
    <property type="match status" value="1"/>
</dbReference>
<dbReference type="PANTHER" id="PTHR18964">
    <property type="entry name" value="ROK (REPRESSOR, ORF, KINASE) FAMILY"/>
    <property type="match status" value="1"/>
</dbReference>
<comment type="similarity">
    <text evidence="1">Belongs to the ROK (NagC/XylR) family.</text>
</comment>
<evidence type="ECO:0000313" key="2">
    <source>
        <dbReference type="EMBL" id="OWV02969.1"/>
    </source>
</evidence>
<dbReference type="AlphaFoldDB" id="A0A246RHT0"/>
<dbReference type="InterPro" id="IPR000600">
    <property type="entry name" value="ROK"/>
</dbReference>
<dbReference type="InterPro" id="IPR049874">
    <property type="entry name" value="ROK_cs"/>
</dbReference>
<evidence type="ECO:0000256" key="1">
    <source>
        <dbReference type="ARBA" id="ARBA00006479"/>
    </source>
</evidence>
<dbReference type="Proteomes" id="UP000197174">
    <property type="component" value="Unassembled WGS sequence"/>
</dbReference>
<reference evidence="2 3" key="1">
    <citation type="submission" date="2017-03" db="EMBL/GenBank/DDBJ databases">
        <title>Whole genome sequence of Micromonospora wenchangensis, isolated from mangrove soil.</title>
        <authorList>
            <person name="Yang H."/>
        </authorList>
    </citation>
    <scope>NUCLEOTIDE SEQUENCE [LARGE SCALE GENOMIC DNA]</scope>
    <source>
        <strain evidence="2 3">CCTCC AA 2012002</strain>
    </source>
</reference>
<dbReference type="Gene3D" id="1.10.10.10">
    <property type="entry name" value="Winged helix-like DNA-binding domain superfamily/Winged helix DNA-binding domain"/>
    <property type="match status" value="1"/>
</dbReference>
<dbReference type="EMBL" id="MZMV01000048">
    <property type="protein sequence ID" value="OWV02969.1"/>
    <property type="molecule type" value="Genomic_DNA"/>
</dbReference>
<sequence>MARTSRDIRSANRLTVVQQVVAAGTTSRQRLAVDTGLSLGTVATLVAELTDLGLLTEAGQEDSGGGRPRGLVTADPHGGLLVGVDVAETYVHVDLFDTTLTRLAGAEEALRPLERRPHQVVRHIVSGIDTVLAGTGARVLGVGVSVPGQVDREGGVSVFAPNWNWHDVPLRDLLADHLPLPLHLDNPLRAAVLAELWAGAARGRDDVAVINLGTGVGAGLAFGGILYRGSSNSAGEWGHTTLVLDGRLCRCGSRGCVEAYVGAPGIMQTLRDLAPTSPLLHPEDQTATLDALAAGLAADDPTAAKVVAETARYLGVAVADLVNLLNPEVVVLSSWVADRLGDRLRDEVRAVVAQHALRRPLVATGIVRSPVAGNPVSLGAATLALEGFLTQGR</sequence>
<dbReference type="InterPro" id="IPR036388">
    <property type="entry name" value="WH-like_DNA-bd_sf"/>
</dbReference>
<gene>
    <name evidence="2" type="ORF">B5D80_24050</name>
</gene>
<dbReference type="Gene3D" id="3.30.420.40">
    <property type="match status" value="2"/>
</dbReference>
<dbReference type="InterPro" id="IPR036390">
    <property type="entry name" value="WH_DNA-bd_sf"/>
</dbReference>
<name>A0A246RHT0_9ACTN</name>
<organism evidence="2 3">
    <name type="scientific">Micromonospora wenchangensis</name>
    <dbReference type="NCBI Taxonomy" id="1185415"/>
    <lineage>
        <taxon>Bacteria</taxon>
        <taxon>Bacillati</taxon>
        <taxon>Actinomycetota</taxon>
        <taxon>Actinomycetes</taxon>
        <taxon>Micromonosporales</taxon>
        <taxon>Micromonosporaceae</taxon>
        <taxon>Micromonospora</taxon>
    </lineage>
</organism>
<comment type="caution">
    <text evidence="2">The sequence shown here is derived from an EMBL/GenBank/DDBJ whole genome shotgun (WGS) entry which is preliminary data.</text>
</comment>
<dbReference type="Pfam" id="PF00480">
    <property type="entry name" value="ROK"/>
    <property type="match status" value="1"/>
</dbReference>
<dbReference type="OrthoDB" id="3534172at2"/>
<dbReference type="PROSITE" id="PS01125">
    <property type="entry name" value="ROK"/>
    <property type="match status" value="1"/>
</dbReference>